<comment type="subcellular location">
    <subcellularLocation>
        <location evidence="12">Cytoplasm</location>
    </subcellularLocation>
</comment>
<dbReference type="InterPro" id="IPR015421">
    <property type="entry name" value="PyrdxlP-dep_Trfase_major"/>
</dbReference>
<evidence type="ECO:0000256" key="7">
    <source>
        <dbReference type="ARBA" id="ARBA00022898"/>
    </source>
</evidence>
<dbReference type="NCBIfam" id="NF003764">
    <property type="entry name" value="PRK05355.1"/>
    <property type="match status" value="1"/>
</dbReference>
<dbReference type="InterPro" id="IPR022278">
    <property type="entry name" value="Pser_aminoTfrase"/>
</dbReference>
<evidence type="ECO:0000256" key="1">
    <source>
        <dbReference type="ARBA" id="ARBA00004915"/>
    </source>
</evidence>
<dbReference type="InterPro" id="IPR000192">
    <property type="entry name" value="Aminotrans_V_dom"/>
</dbReference>
<feature type="domain" description="Aminotransferase class V" evidence="14">
    <location>
        <begin position="2"/>
        <end position="338"/>
    </location>
</feature>
<dbReference type="NCBIfam" id="TIGR01364">
    <property type="entry name" value="serC_1"/>
    <property type="match status" value="1"/>
</dbReference>
<dbReference type="GO" id="GO:0004648">
    <property type="term" value="F:O-phospho-L-serine:2-oxoglutarate aminotransferase activity"/>
    <property type="evidence" value="ECO:0007669"/>
    <property type="project" value="UniProtKB-UniRule"/>
</dbReference>
<dbReference type="InterPro" id="IPR015422">
    <property type="entry name" value="PyrdxlP-dep_Trfase_small"/>
</dbReference>
<accession>A0A0W0VQY2</accession>
<evidence type="ECO:0000313" key="16">
    <source>
        <dbReference type="Proteomes" id="UP000054997"/>
    </source>
</evidence>
<comment type="function">
    <text evidence="12">Catalyzes the reversible conversion of 3-phosphohydroxypyruvate to phosphoserine and of 3-hydroxy-2-oxo-4-phosphonooxybutanoate to phosphohydroxythreonine.</text>
</comment>
<keyword evidence="9 12" id="KW-0718">Serine biosynthesis</keyword>
<keyword evidence="12" id="KW-0963">Cytoplasm</keyword>
<comment type="catalytic activity">
    <reaction evidence="11 12 13">
        <text>O-phospho-L-serine + 2-oxoglutarate = 3-phosphooxypyruvate + L-glutamate</text>
        <dbReference type="Rhea" id="RHEA:14329"/>
        <dbReference type="ChEBI" id="CHEBI:16810"/>
        <dbReference type="ChEBI" id="CHEBI:18110"/>
        <dbReference type="ChEBI" id="CHEBI:29985"/>
        <dbReference type="ChEBI" id="CHEBI:57524"/>
        <dbReference type="EC" id="2.6.1.52"/>
    </reaction>
</comment>
<dbReference type="UniPathway" id="UPA00244">
    <property type="reaction ID" value="UER00311"/>
</dbReference>
<feature type="binding site" evidence="12">
    <location>
        <begin position="64"/>
        <end position="65"/>
    </location>
    <ligand>
        <name>pyridoxal 5'-phosphate</name>
        <dbReference type="ChEBI" id="CHEBI:597326"/>
    </ligand>
</feature>
<organism evidence="15 16">
    <name type="scientific">Legionella londiniensis</name>
    <dbReference type="NCBI Taxonomy" id="45068"/>
    <lineage>
        <taxon>Bacteria</taxon>
        <taxon>Pseudomonadati</taxon>
        <taxon>Pseudomonadota</taxon>
        <taxon>Gammaproteobacteria</taxon>
        <taxon>Legionellales</taxon>
        <taxon>Legionellaceae</taxon>
        <taxon>Legionella</taxon>
    </lineage>
</organism>
<feature type="binding site" evidence="12">
    <location>
        <position position="184"/>
    </location>
    <ligand>
        <name>pyridoxal 5'-phosphate</name>
        <dbReference type="ChEBI" id="CHEBI:597326"/>
    </ligand>
</feature>
<dbReference type="FunFam" id="3.90.1150.10:FF:000006">
    <property type="entry name" value="Phosphoserine aminotransferase"/>
    <property type="match status" value="1"/>
</dbReference>
<comment type="pathway">
    <text evidence="1 12">Cofactor biosynthesis; pyridoxine 5'-phosphate biosynthesis; pyridoxine 5'-phosphate from D-erythrose 4-phosphate: step 3/5.</text>
</comment>
<dbReference type="UniPathway" id="UPA00135">
    <property type="reaction ID" value="UER00197"/>
</dbReference>
<sequence>MLPESLLKEAQEELLDWRGQGASILEIGHRSDEFKQLMREAETDLRILLNIPENYHVLFLGGAARTQFAMIPMNLLANDKKAGYIISGVWSSLAYEEAQKCSGQAYCVASSSPQNFFTLPSPADWIIQDDTAYLYYTPNETINGVQFHEKPDAGGIPLVADMTSCLLSEPINVSDYGLIFAGAQKNIAIAGLTIVIIDSALLEKKTSHPIPTMLDYRVHAQNHSLYATPPVFNCYLAAKMFQWVKTQGGIRELYRKNRLKADKLYQFIDTSTFYECKVQKNARSIMNVCFSLVRKDLEDLFLQQARKNGLIALKGHRITGGLRASIYNAMPMDGVDSLIEFMQCFAEEHHS</sequence>
<evidence type="ECO:0000313" key="15">
    <source>
        <dbReference type="EMBL" id="KTD22349.1"/>
    </source>
</evidence>
<dbReference type="PIRSF" id="PIRSF000525">
    <property type="entry name" value="SerC"/>
    <property type="match status" value="1"/>
</dbReference>
<protein>
    <recommendedName>
        <fullName evidence="12">Phosphoserine aminotransferase</fullName>
        <ecNumber evidence="12">2.6.1.52</ecNumber>
    </recommendedName>
    <alternativeName>
        <fullName evidence="12">Phosphohydroxythreonine aminotransferase</fullName>
        <shortName evidence="12">PSAT</shortName>
    </alternativeName>
</protein>
<evidence type="ECO:0000256" key="9">
    <source>
        <dbReference type="ARBA" id="ARBA00023299"/>
    </source>
</evidence>
<gene>
    <name evidence="12 15" type="primary">serC</name>
    <name evidence="15" type="ORF">Llon_0567</name>
</gene>
<evidence type="ECO:0000256" key="4">
    <source>
        <dbReference type="ARBA" id="ARBA00022576"/>
    </source>
</evidence>
<name>A0A0W0VQY2_9GAMM</name>
<evidence type="ECO:0000256" key="2">
    <source>
        <dbReference type="ARBA" id="ARBA00005099"/>
    </source>
</evidence>
<dbReference type="PANTHER" id="PTHR43247">
    <property type="entry name" value="PHOSPHOSERINE AMINOTRANSFERASE"/>
    <property type="match status" value="1"/>
</dbReference>
<dbReference type="PROSITE" id="PS00595">
    <property type="entry name" value="AA_TRANSFER_CLASS_5"/>
    <property type="match status" value="1"/>
</dbReference>
<dbReference type="GO" id="GO:0006564">
    <property type="term" value="P:L-serine biosynthetic process"/>
    <property type="evidence" value="ECO:0007669"/>
    <property type="project" value="UniProtKB-UniRule"/>
</dbReference>
<dbReference type="Proteomes" id="UP000054997">
    <property type="component" value="Unassembled WGS sequence"/>
</dbReference>
<comment type="pathway">
    <text evidence="2 12 13">Amino-acid biosynthesis; L-serine biosynthesis; L-serine from 3-phospho-D-glycerate: step 2/3.</text>
</comment>
<keyword evidence="6 12" id="KW-0808">Transferase</keyword>
<comment type="cofactor">
    <cofactor evidence="12">
        <name>pyridoxal 5'-phosphate</name>
        <dbReference type="ChEBI" id="CHEBI:597326"/>
    </cofactor>
    <text evidence="12">Binds 1 pyridoxal phosphate per subunit.</text>
</comment>
<feature type="binding site" evidence="12">
    <location>
        <position position="161"/>
    </location>
    <ligand>
        <name>pyridoxal 5'-phosphate</name>
        <dbReference type="ChEBI" id="CHEBI:597326"/>
    </ligand>
</feature>
<dbReference type="PANTHER" id="PTHR43247:SF1">
    <property type="entry name" value="PHOSPHOSERINE AMINOTRANSFERASE"/>
    <property type="match status" value="1"/>
</dbReference>
<dbReference type="InterPro" id="IPR015424">
    <property type="entry name" value="PyrdxlP-dep_Trfase"/>
</dbReference>
<dbReference type="GO" id="GO:0005737">
    <property type="term" value="C:cytoplasm"/>
    <property type="evidence" value="ECO:0007669"/>
    <property type="project" value="UniProtKB-SubCell"/>
</dbReference>
<dbReference type="PATRIC" id="fig|45068.5.peg.613"/>
<reference evidence="15 16" key="1">
    <citation type="submission" date="2015-11" db="EMBL/GenBank/DDBJ databases">
        <title>Genomic analysis of 38 Legionella species identifies large and diverse effector repertoires.</title>
        <authorList>
            <person name="Burstein D."/>
            <person name="Amaro F."/>
            <person name="Zusman T."/>
            <person name="Lifshitz Z."/>
            <person name="Cohen O."/>
            <person name="Gilbert J.A."/>
            <person name="Pupko T."/>
            <person name="Shuman H.A."/>
            <person name="Segal G."/>
        </authorList>
    </citation>
    <scope>NUCLEOTIDE SEQUENCE [LARGE SCALE GENOMIC DNA]</scope>
    <source>
        <strain evidence="15 16">ATCC 49505</strain>
    </source>
</reference>
<feature type="binding site" evidence="12">
    <location>
        <position position="90"/>
    </location>
    <ligand>
        <name>pyridoxal 5'-phosphate</name>
        <dbReference type="ChEBI" id="CHEBI:597326"/>
    </ligand>
</feature>
<dbReference type="Gene3D" id="3.40.640.10">
    <property type="entry name" value="Type I PLP-dependent aspartate aminotransferase-like (Major domain)"/>
    <property type="match status" value="1"/>
</dbReference>
<evidence type="ECO:0000256" key="3">
    <source>
        <dbReference type="ARBA" id="ARBA00006904"/>
    </source>
</evidence>
<keyword evidence="7 12" id="KW-0663">Pyridoxal phosphate</keyword>
<dbReference type="STRING" id="45068.Llon_0567"/>
<dbReference type="GO" id="GO:0008615">
    <property type="term" value="P:pyridoxine biosynthetic process"/>
    <property type="evidence" value="ECO:0007669"/>
    <property type="project" value="UniProtKB-UniRule"/>
</dbReference>
<dbReference type="FunFam" id="3.40.640.10:FF:000010">
    <property type="entry name" value="Phosphoserine aminotransferase"/>
    <property type="match status" value="1"/>
</dbReference>
<dbReference type="GO" id="GO:0030170">
    <property type="term" value="F:pyridoxal phosphate binding"/>
    <property type="evidence" value="ECO:0007669"/>
    <property type="project" value="UniProtKB-UniRule"/>
</dbReference>
<comment type="subunit">
    <text evidence="12">Homodimer.</text>
</comment>
<keyword evidence="4 12" id="KW-0032">Aminotransferase</keyword>
<proteinExistence type="inferred from homology"/>
<comment type="catalytic activity">
    <reaction evidence="10 12">
        <text>4-(phosphooxy)-L-threonine + 2-oxoglutarate = (R)-3-hydroxy-2-oxo-4-phosphooxybutanoate + L-glutamate</text>
        <dbReference type="Rhea" id="RHEA:16573"/>
        <dbReference type="ChEBI" id="CHEBI:16810"/>
        <dbReference type="ChEBI" id="CHEBI:29985"/>
        <dbReference type="ChEBI" id="CHEBI:58452"/>
        <dbReference type="ChEBI" id="CHEBI:58538"/>
        <dbReference type="EC" id="2.6.1.52"/>
    </reaction>
</comment>
<feature type="binding site" evidence="12">
    <location>
        <position position="141"/>
    </location>
    <ligand>
        <name>pyridoxal 5'-phosphate</name>
        <dbReference type="ChEBI" id="CHEBI:597326"/>
    </ligand>
</feature>
<dbReference type="AlphaFoldDB" id="A0A0W0VQY2"/>
<keyword evidence="16" id="KW-1185">Reference proteome</keyword>
<dbReference type="EC" id="2.6.1.52" evidence="12"/>
<comment type="similarity">
    <text evidence="3 12">Belongs to the class-V pyridoxal-phosphate-dependent aminotransferase family. SerC subfamily.</text>
</comment>
<evidence type="ECO:0000256" key="13">
    <source>
        <dbReference type="RuleBase" id="RU004505"/>
    </source>
</evidence>
<evidence type="ECO:0000256" key="5">
    <source>
        <dbReference type="ARBA" id="ARBA00022605"/>
    </source>
</evidence>
<dbReference type="HAMAP" id="MF_00160">
    <property type="entry name" value="SerC_aminotrans_5"/>
    <property type="match status" value="1"/>
</dbReference>
<dbReference type="Pfam" id="PF00266">
    <property type="entry name" value="Aminotran_5"/>
    <property type="match status" value="1"/>
</dbReference>
<evidence type="ECO:0000256" key="12">
    <source>
        <dbReference type="HAMAP-Rule" id="MF_00160"/>
    </source>
</evidence>
<feature type="modified residue" description="N6-(pyridoxal phosphate)lysine" evidence="12">
    <location>
        <position position="185"/>
    </location>
</feature>
<evidence type="ECO:0000256" key="6">
    <source>
        <dbReference type="ARBA" id="ARBA00022679"/>
    </source>
</evidence>
<dbReference type="SUPFAM" id="SSF53383">
    <property type="entry name" value="PLP-dependent transferases"/>
    <property type="match status" value="1"/>
</dbReference>
<evidence type="ECO:0000256" key="8">
    <source>
        <dbReference type="ARBA" id="ARBA00023096"/>
    </source>
</evidence>
<keyword evidence="5 12" id="KW-0028">Amino-acid biosynthesis</keyword>
<evidence type="ECO:0000256" key="11">
    <source>
        <dbReference type="ARBA" id="ARBA00049007"/>
    </source>
</evidence>
<comment type="caution">
    <text evidence="12">Lacks conserved residue(s) required for the propagation of feature annotation.</text>
</comment>
<feature type="binding site" evidence="12">
    <location>
        <position position="30"/>
    </location>
    <ligand>
        <name>L-glutamate</name>
        <dbReference type="ChEBI" id="CHEBI:29985"/>
    </ligand>
</feature>
<evidence type="ECO:0000259" key="14">
    <source>
        <dbReference type="Pfam" id="PF00266"/>
    </source>
</evidence>
<dbReference type="EMBL" id="LNYK01000010">
    <property type="protein sequence ID" value="KTD22349.1"/>
    <property type="molecule type" value="Genomic_DNA"/>
</dbReference>
<keyword evidence="8 12" id="KW-0664">Pyridoxine biosynthesis</keyword>
<comment type="caution">
    <text evidence="15">The sequence shown here is derived from an EMBL/GenBank/DDBJ whole genome shotgun (WGS) entry which is preliminary data.</text>
</comment>
<dbReference type="InterPro" id="IPR020578">
    <property type="entry name" value="Aminotrans_V_PyrdxlP_BS"/>
</dbReference>
<dbReference type="Gene3D" id="3.90.1150.10">
    <property type="entry name" value="Aspartate Aminotransferase, domain 1"/>
    <property type="match status" value="1"/>
</dbReference>
<evidence type="ECO:0000256" key="10">
    <source>
        <dbReference type="ARBA" id="ARBA00047630"/>
    </source>
</evidence>